<accession>A0A059XX74</accession>
<name>A0A059XX74_9BACT</name>
<dbReference type="RefSeq" id="WP_014960365.1">
    <property type="nucleotide sequence ID" value="NZ_CP007243.1"/>
</dbReference>
<dbReference type="AlphaFoldDB" id="A0A059XX74"/>
<keyword evidence="2" id="KW-1185">Reference proteome</keyword>
<dbReference type="EMBL" id="CP007243">
    <property type="protein sequence ID" value="AIA31518.1"/>
    <property type="molecule type" value="Genomic_DNA"/>
</dbReference>
<dbReference type="KEGG" id="lfp:Y981_02900"/>
<evidence type="ECO:0000313" key="2">
    <source>
        <dbReference type="Proteomes" id="UP000027059"/>
    </source>
</evidence>
<protein>
    <submittedName>
        <fullName evidence="1">Uncharacterized protein</fullName>
    </submittedName>
</protein>
<dbReference type="OrthoDB" id="9889742at2"/>
<dbReference type="HOGENOM" id="CLU_1281903_0_0_0"/>
<proteinExistence type="predicted"/>
<organism evidence="1 2">
    <name type="scientific">Leptospirillum ferriphilum YSK</name>
    <dbReference type="NCBI Taxonomy" id="1441628"/>
    <lineage>
        <taxon>Bacteria</taxon>
        <taxon>Pseudomonadati</taxon>
        <taxon>Nitrospirota</taxon>
        <taxon>Nitrospiria</taxon>
        <taxon>Nitrospirales</taxon>
        <taxon>Nitrospiraceae</taxon>
        <taxon>Leptospirillum</taxon>
    </lineage>
</organism>
<sequence length="215" mass="24037">MGKRVVIALVVLVFVPGVLFYTYARSLPAKKLAEIGKATGMRIAAKEGKYVFPDTLEYRHVSLAGKSPKDQDLVIRIEKMDLTQSLIPWGKNPVHIVLRDVRPALPDKKDSLETAMTESLLNLLVIERFTTDMYLRPDHQAGSLPDFRFVNPDLTVHGSLSFRKTGDHSGTLRLNMHFSVSGLLEKILGQKDNTLTIAGDFRNPRIILDGQTVNE</sequence>
<evidence type="ECO:0000313" key="1">
    <source>
        <dbReference type="EMBL" id="AIA31518.1"/>
    </source>
</evidence>
<gene>
    <name evidence="1" type="ORF">Y981_02900</name>
</gene>
<reference evidence="2" key="1">
    <citation type="submission" date="2014-02" db="EMBL/GenBank/DDBJ databases">
        <title>Complete genome sequence and comparative genomic analysis of the nitrogen-fixing bacterium Leptospirillum ferriphilum YSK.</title>
        <authorList>
            <person name="Guo X."/>
            <person name="Yin H."/>
            <person name="Liang Y."/>
            <person name="Hu Q."/>
            <person name="Ma L."/>
            <person name="Xiao Y."/>
            <person name="Zhang X."/>
            <person name="Qiu G."/>
            <person name="Liu X."/>
        </authorList>
    </citation>
    <scope>NUCLEOTIDE SEQUENCE [LARGE SCALE GENOMIC DNA]</scope>
    <source>
        <strain evidence="2">YSK</strain>
    </source>
</reference>
<reference evidence="1 2" key="2">
    <citation type="journal article" date="2015" name="Biomed. Res. Int.">
        <title>Effects of Arsenite Resistance on the Growth and Functional Gene Expression of Leptospirillum ferriphilum and Acidithiobacillus thiooxidans in Pure Culture and Coculture.</title>
        <authorList>
            <person name="Jiang H."/>
            <person name="Liang Y."/>
            <person name="Yin H."/>
            <person name="Xiao Y."/>
            <person name="Guo X."/>
            <person name="Xu Y."/>
            <person name="Hu Q."/>
            <person name="Liu H."/>
            <person name="Liu X."/>
        </authorList>
    </citation>
    <scope>NUCLEOTIDE SEQUENCE [LARGE SCALE GENOMIC DNA]</scope>
    <source>
        <strain evidence="1 2">YSK</strain>
    </source>
</reference>
<dbReference type="Proteomes" id="UP000027059">
    <property type="component" value="Chromosome"/>
</dbReference>